<dbReference type="RefSeq" id="WP_131865292.1">
    <property type="nucleotide sequence ID" value="NZ_SMCR01000004.1"/>
</dbReference>
<dbReference type="OrthoDB" id="9791537at2"/>
<keyword evidence="5" id="KW-1185">Reference proteome</keyword>
<dbReference type="Pfam" id="PF01381">
    <property type="entry name" value="HTH_3"/>
    <property type="match status" value="1"/>
</dbReference>
<accession>A0A4R3YVU4</accession>
<dbReference type="InterPro" id="IPR014710">
    <property type="entry name" value="RmlC-like_jellyroll"/>
</dbReference>
<keyword evidence="1" id="KW-0238">DNA-binding</keyword>
<dbReference type="InterPro" id="IPR013096">
    <property type="entry name" value="Cupin_2"/>
</dbReference>
<dbReference type="SUPFAM" id="SSF51182">
    <property type="entry name" value="RmlC-like cupins"/>
    <property type="match status" value="1"/>
</dbReference>
<dbReference type="Gene3D" id="1.10.260.40">
    <property type="entry name" value="lambda repressor-like DNA-binding domains"/>
    <property type="match status" value="1"/>
</dbReference>
<dbReference type="SMART" id="SM00530">
    <property type="entry name" value="HTH_XRE"/>
    <property type="match status" value="1"/>
</dbReference>
<dbReference type="GO" id="GO:0003677">
    <property type="term" value="F:DNA binding"/>
    <property type="evidence" value="ECO:0007669"/>
    <property type="project" value="UniProtKB-KW"/>
</dbReference>
<reference evidence="4 5" key="1">
    <citation type="submission" date="2019-03" db="EMBL/GenBank/DDBJ databases">
        <title>Genomic Encyclopedia of Type Strains, Phase IV (KMG-IV): sequencing the most valuable type-strain genomes for metagenomic binning, comparative biology and taxonomic classification.</title>
        <authorList>
            <person name="Goeker M."/>
        </authorList>
    </citation>
    <scope>NUCLEOTIDE SEQUENCE [LARGE SCALE GENOMIC DNA]</scope>
    <source>
        <strain evidence="4 5">DSM 19580</strain>
    </source>
</reference>
<dbReference type="GO" id="GO:0005829">
    <property type="term" value="C:cytosol"/>
    <property type="evidence" value="ECO:0007669"/>
    <property type="project" value="TreeGrafter"/>
</dbReference>
<evidence type="ECO:0000256" key="2">
    <source>
        <dbReference type="SAM" id="MobiDB-lite"/>
    </source>
</evidence>
<evidence type="ECO:0000259" key="3">
    <source>
        <dbReference type="PROSITE" id="PS50943"/>
    </source>
</evidence>
<dbReference type="CDD" id="cd00093">
    <property type="entry name" value="HTH_XRE"/>
    <property type="match status" value="1"/>
</dbReference>
<dbReference type="CDD" id="cd02209">
    <property type="entry name" value="cupin_XRE_C"/>
    <property type="match status" value="1"/>
</dbReference>
<organism evidence="4 5">
    <name type="scientific">Biostraticola tofi</name>
    <dbReference type="NCBI Taxonomy" id="466109"/>
    <lineage>
        <taxon>Bacteria</taxon>
        <taxon>Pseudomonadati</taxon>
        <taxon>Pseudomonadota</taxon>
        <taxon>Gammaproteobacteria</taxon>
        <taxon>Enterobacterales</taxon>
        <taxon>Bruguierivoracaceae</taxon>
        <taxon>Biostraticola</taxon>
    </lineage>
</organism>
<dbReference type="InterPro" id="IPR050807">
    <property type="entry name" value="TransReg_Diox_bact_type"/>
</dbReference>
<dbReference type="GO" id="GO:0003700">
    <property type="term" value="F:DNA-binding transcription factor activity"/>
    <property type="evidence" value="ECO:0007669"/>
    <property type="project" value="TreeGrafter"/>
</dbReference>
<evidence type="ECO:0000313" key="5">
    <source>
        <dbReference type="Proteomes" id="UP000295719"/>
    </source>
</evidence>
<feature type="domain" description="HTH cro/C1-type" evidence="3">
    <location>
        <begin position="28"/>
        <end position="82"/>
    </location>
</feature>
<feature type="region of interest" description="Disordered" evidence="2">
    <location>
        <begin position="1"/>
        <end position="21"/>
    </location>
</feature>
<sequence length="204" mass="22153">MADSLHDVKPESSKNGPGTEDFNVGIRLRAIRKSKGMRIEEVAQKVGVSKSFISRLERNVTQASIATLLRVCEVVGITPSKLFDPPETNYVPAGQGTPISLGGEKMREYLISGAGNEEMMVLFSEIDPRGGSGLEPYTLKAVSDMVHVLSGSLEIVVEEQRYLLSRGDTLTFKPTLPHTWQNPSDSEICTAIWVIVPPPTGSLG</sequence>
<dbReference type="PANTHER" id="PTHR46797">
    <property type="entry name" value="HTH-TYPE TRANSCRIPTIONAL REGULATOR"/>
    <property type="match status" value="1"/>
</dbReference>
<gene>
    <name evidence="4" type="ORF">EDC52_104150</name>
</gene>
<dbReference type="AlphaFoldDB" id="A0A4R3YVU4"/>
<dbReference type="EMBL" id="SMCR01000004">
    <property type="protein sequence ID" value="TCV96710.1"/>
    <property type="molecule type" value="Genomic_DNA"/>
</dbReference>
<dbReference type="PROSITE" id="PS50943">
    <property type="entry name" value="HTH_CROC1"/>
    <property type="match status" value="1"/>
</dbReference>
<dbReference type="PANTHER" id="PTHR46797:SF1">
    <property type="entry name" value="METHYLPHOSPHONATE SYNTHASE"/>
    <property type="match status" value="1"/>
</dbReference>
<dbReference type="InterPro" id="IPR011051">
    <property type="entry name" value="RmlC_Cupin_sf"/>
</dbReference>
<evidence type="ECO:0000256" key="1">
    <source>
        <dbReference type="ARBA" id="ARBA00023125"/>
    </source>
</evidence>
<dbReference type="Proteomes" id="UP000295719">
    <property type="component" value="Unassembled WGS sequence"/>
</dbReference>
<feature type="compositionally biased region" description="Basic and acidic residues" evidence="2">
    <location>
        <begin position="1"/>
        <end position="12"/>
    </location>
</feature>
<protein>
    <submittedName>
        <fullName evidence="4">XRE family transcriptional regulator</fullName>
    </submittedName>
</protein>
<dbReference type="SUPFAM" id="SSF47413">
    <property type="entry name" value="lambda repressor-like DNA-binding domains"/>
    <property type="match status" value="1"/>
</dbReference>
<dbReference type="InterPro" id="IPR001387">
    <property type="entry name" value="Cro/C1-type_HTH"/>
</dbReference>
<dbReference type="Pfam" id="PF07883">
    <property type="entry name" value="Cupin_2"/>
    <property type="match status" value="1"/>
</dbReference>
<evidence type="ECO:0000313" key="4">
    <source>
        <dbReference type="EMBL" id="TCV96710.1"/>
    </source>
</evidence>
<proteinExistence type="predicted"/>
<name>A0A4R3YVU4_9GAMM</name>
<comment type="caution">
    <text evidence="4">The sequence shown here is derived from an EMBL/GenBank/DDBJ whole genome shotgun (WGS) entry which is preliminary data.</text>
</comment>
<dbReference type="InterPro" id="IPR010982">
    <property type="entry name" value="Lambda_DNA-bd_dom_sf"/>
</dbReference>
<dbReference type="Gene3D" id="2.60.120.10">
    <property type="entry name" value="Jelly Rolls"/>
    <property type="match status" value="1"/>
</dbReference>